<evidence type="ECO:0000313" key="5">
    <source>
        <dbReference type="Proteomes" id="UP000270112"/>
    </source>
</evidence>
<feature type="region of interest" description="Disordered" evidence="1">
    <location>
        <begin position="123"/>
        <end position="146"/>
    </location>
</feature>
<name>A0A3N0IZY7_9ACTN</name>
<evidence type="ECO:0000313" key="2">
    <source>
        <dbReference type="EMBL" id="RDB71533.1"/>
    </source>
</evidence>
<dbReference type="Pfam" id="PF05991">
    <property type="entry name" value="NYN_YacP"/>
    <property type="match status" value="1"/>
</dbReference>
<organism evidence="3 5">
    <name type="scientific">Eggerthella sinensis</name>
    <dbReference type="NCBI Taxonomy" id="242230"/>
    <lineage>
        <taxon>Bacteria</taxon>
        <taxon>Bacillati</taxon>
        <taxon>Actinomycetota</taxon>
        <taxon>Coriobacteriia</taxon>
        <taxon>Eggerthellales</taxon>
        <taxon>Eggerthellaceae</taxon>
        <taxon>Eggerthella</taxon>
    </lineage>
</organism>
<proteinExistence type="predicted"/>
<dbReference type="RefSeq" id="WP_114545040.1">
    <property type="nucleotide sequence ID" value="NZ_JAQEEH010000027.1"/>
</dbReference>
<reference evidence="2 4" key="1">
    <citation type="journal article" date="2018" name="Elife">
        <title>Discovery and characterization of a prevalent human gut bacterial enzyme sufficient for the inactivation of a family of plant toxins.</title>
        <authorList>
            <person name="Koppel N."/>
            <person name="Bisanz J.E."/>
            <person name="Pandelia M.E."/>
            <person name="Turnbaugh P.J."/>
            <person name="Balskus E.P."/>
        </authorList>
    </citation>
    <scope>NUCLEOTIDE SEQUENCE [LARGE SCALE GENOMIC DNA]</scope>
    <source>
        <strain evidence="2 4">DSM 16107</strain>
    </source>
</reference>
<dbReference type="EMBL" id="QICC01000021">
    <property type="protein sequence ID" value="RNM42000.1"/>
    <property type="molecule type" value="Genomic_DNA"/>
</dbReference>
<gene>
    <name evidence="2" type="ORF">C1876_01920</name>
    <name evidence="3" type="ORF">DMP09_06840</name>
</gene>
<accession>A0A3N0IZY7</accession>
<dbReference type="EMBL" id="PPTT01000002">
    <property type="protein sequence ID" value="RDB71533.1"/>
    <property type="molecule type" value="Genomic_DNA"/>
</dbReference>
<reference evidence="3" key="3">
    <citation type="journal article" date="2019" name="Microbiol. Resour. Announc.">
        <title>Draft Genome Sequences of Type Strains of Gordonibacter faecihominis, Paraeggerthella hongkongensis, Parvibacter caecicola,Slackia equolifaciens, Slackia faecicanis, and Slackia isoflavoniconvertens.</title>
        <authorList>
            <person name="Danylec N."/>
            <person name="Stoll D.A."/>
            <person name="Dotsch A."/>
            <person name="Huch M."/>
        </authorList>
    </citation>
    <scope>NUCLEOTIDE SEQUENCE</scope>
    <source>
        <strain evidence="3">DSM 16107</strain>
    </source>
</reference>
<keyword evidence="4" id="KW-1185">Reference proteome</keyword>
<reference evidence="5" key="2">
    <citation type="submission" date="2018-05" db="EMBL/GenBank/DDBJ databases">
        <title>Genome Sequencing of selected type strains of the family Eggerthellaceae.</title>
        <authorList>
            <person name="Danylec N."/>
            <person name="Stoll D.A."/>
            <person name="Doetsch A."/>
            <person name="Huch M."/>
        </authorList>
    </citation>
    <scope>NUCLEOTIDE SEQUENCE [LARGE SCALE GENOMIC DNA]</scope>
    <source>
        <strain evidence="5">DSM 16107</strain>
    </source>
</reference>
<evidence type="ECO:0000313" key="4">
    <source>
        <dbReference type="Proteomes" id="UP000253817"/>
    </source>
</evidence>
<dbReference type="Proteomes" id="UP000270112">
    <property type="component" value="Unassembled WGS sequence"/>
</dbReference>
<dbReference type="Proteomes" id="UP000253817">
    <property type="component" value="Unassembled WGS sequence"/>
</dbReference>
<dbReference type="AlphaFoldDB" id="A0A3N0IZY7"/>
<sequence length="162" mass="17712">MRYLIDGYNVTKRDPATRDLSLEEQRDTLERRLRVAARDVLGAGSYTIVWDASHGAGSTHRLDAPVEFTRMPTADDAIVSKVRSAKERIGVVTSDRELAHRCRSAASCGVDVLPAERLFAESAKRSGGAKGGKRAPMPRDVGLPANAHAITRELKELWGSED</sequence>
<evidence type="ECO:0000256" key="1">
    <source>
        <dbReference type="SAM" id="MobiDB-lite"/>
    </source>
</evidence>
<dbReference type="OrthoDB" id="3173770at2"/>
<comment type="caution">
    <text evidence="3">The sequence shown here is derived from an EMBL/GenBank/DDBJ whole genome shotgun (WGS) entry which is preliminary data.</text>
</comment>
<evidence type="ECO:0008006" key="6">
    <source>
        <dbReference type="Google" id="ProtNLM"/>
    </source>
</evidence>
<dbReference type="InterPro" id="IPR010298">
    <property type="entry name" value="YacP-like"/>
</dbReference>
<evidence type="ECO:0000313" key="3">
    <source>
        <dbReference type="EMBL" id="RNM42000.1"/>
    </source>
</evidence>
<protein>
    <recommendedName>
        <fullName evidence="6">NYN domain-containing protein</fullName>
    </recommendedName>
</protein>